<reference evidence="1 2" key="1">
    <citation type="submission" date="2014-05" db="EMBL/GenBank/DDBJ databases">
        <title>Draft genome sequence of a rare smut relative, Tilletiaria anomala UBC 951.</title>
        <authorList>
            <consortium name="DOE Joint Genome Institute"/>
            <person name="Toome M."/>
            <person name="Kuo A."/>
            <person name="Henrissat B."/>
            <person name="Lipzen A."/>
            <person name="Tritt A."/>
            <person name="Yoshinaga Y."/>
            <person name="Zane M."/>
            <person name="Barry K."/>
            <person name="Grigoriev I.V."/>
            <person name="Spatafora J.W."/>
            <person name="Aimea M.C."/>
        </authorList>
    </citation>
    <scope>NUCLEOTIDE SEQUENCE [LARGE SCALE GENOMIC DNA]</scope>
    <source>
        <strain evidence="1 2">UBC 951</strain>
    </source>
</reference>
<dbReference type="GeneID" id="25265157"/>
<sequence length="141" mass="15295">MISFYLPKWHKAVGVNRRTITPAYDHLLLNLNALCPKMTGSKVLGVFRSSDPVDQLLARLETAVSHASAGGRLRPAMASSNRHATIARSDIPVSRARDGCYLSDIDQFTFAAGSALSRGSKSEAGRLIRHYSRQALAASAR</sequence>
<dbReference type="Proteomes" id="UP000027361">
    <property type="component" value="Unassembled WGS sequence"/>
</dbReference>
<name>A0A066VCE2_TILAU</name>
<organism evidence="1 2">
    <name type="scientific">Tilletiaria anomala (strain ATCC 24038 / CBS 436.72 / UBC 951)</name>
    <dbReference type="NCBI Taxonomy" id="1037660"/>
    <lineage>
        <taxon>Eukaryota</taxon>
        <taxon>Fungi</taxon>
        <taxon>Dikarya</taxon>
        <taxon>Basidiomycota</taxon>
        <taxon>Ustilaginomycotina</taxon>
        <taxon>Exobasidiomycetes</taxon>
        <taxon>Georgefischeriales</taxon>
        <taxon>Tilletiariaceae</taxon>
        <taxon>Tilletiaria</taxon>
    </lineage>
</organism>
<comment type="caution">
    <text evidence="1">The sequence shown here is derived from an EMBL/GenBank/DDBJ whole genome shotgun (WGS) entry which is preliminary data.</text>
</comment>
<gene>
    <name evidence="1" type="ORF">K437DRAFT_259077</name>
</gene>
<dbReference type="HOGENOM" id="CLU_1826632_0_0_1"/>
<evidence type="ECO:0000313" key="1">
    <source>
        <dbReference type="EMBL" id="KDN39387.1"/>
    </source>
</evidence>
<evidence type="ECO:0000313" key="2">
    <source>
        <dbReference type="Proteomes" id="UP000027361"/>
    </source>
</evidence>
<dbReference type="RefSeq" id="XP_013241017.1">
    <property type="nucleotide sequence ID" value="XM_013385563.1"/>
</dbReference>
<keyword evidence="2" id="KW-1185">Reference proteome</keyword>
<proteinExistence type="predicted"/>
<accession>A0A066VCE2</accession>
<protein>
    <submittedName>
        <fullName evidence="1">Uncharacterized protein</fullName>
    </submittedName>
</protein>
<dbReference type="InParanoid" id="A0A066VCE2"/>
<dbReference type="EMBL" id="JMSN01000105">
    <property type="protein sequence ID" value="KDN39387.1"/>
    <property type="molecule type" value="Genomic_DNA"/>
</dbReference>
<dbReference type="AlphaFoldDB" id="A0A066VCE2"/>